<sequence length="1238" mass="137798">MEMIPKMASVVAQASGVSLRTPENSHLGLSPSTSSQSALGPYVGRTYDLVEDEDRQPFYVGMRGVERKFSLCKEVREMRELDKLMKNFNPALTDKPELRVDDYFVDSIREVAVGIPAYMRMWILNTATLRKKVTWEDFDLHFLSGVSRPKFTLRQLSDDLFVIEIVAHLQGACVFGVKCRGITLKDSPFHIHAVNPQWSPTNSFAVVPTQTFCGDVVRVDITCKDQFGYLYPGASDTLDISLSGPAVIDKMKVKDNKDGSHVLFFKATKIGRYKIEVSAFNDNIRGSPYEILVLPTRPDPNQTKMEGEGCKKAVAGCVHEFVMEPRDKYGNSRLVLQSGEKWNAELVEVNTGEKVKIDMKPVKSGKKVLFHCDYRAFKAGKYEMTLSVTEEDGMVLSAAMPNHIVVLPGITSGKKSILTVSTTNGYWTMRDQKKVWQLKAGSNLDLAVQSCDKFGNYKRKEISQLVCRAEYMEETSDSAAVGAGLDVKVNNNRDGTFKGSITGTKAGKYLCHVKLADEEVDYSPFYFTLMPAFLHVPSCVALDMMKNVIKGGVTGLVGEENIVVVQGRDRFGNNVDMGGHDFCAILQFKPDAHTVGKVSTKPISFMSKDNRDGTYSITYKTNVSGDYSMSIVSFAKHIMHSPIPLCMKGQRDIASVIVDQSSNVRAVAGERARLRIIALDTFDNRQLSGGMTMYPEITLRAKTNKMILQDPLLEKDRRKPLRTEVVDNNDGSYDIFYESRYIGEYNVIIKYSDENNKAGKQEQAPQQVKIKNGQFLRVQIVAAEVDRSSCTISDPHFTAEAGIRSHFTIITADRYKNRLHKGGVRIDVQAWKEYLPEGSDDVLLECEVEDNNDGSYHVHYTGKISGAYVSEISVNGEKVEALSQKVTILPGLTDPTACIFEGEGIHTAKCGEQASFTIVTKDKFGNIPDHVNEKFQVFLQPHAHVKQVKGQDSNSTTRVRAKSIYNGNGEYKIEYLPRKACLHQLFVFYLPVKKRPGWSLVRQSYVTDEWSSSLIFKCTIDISAGRACASTTTAKGNGLGGTLAGRPGVVAVNVRDRFNHPQVPDEDQELAAELIDKDGNSVGTTTVSQREGSTNEFIVIYRSHQEGEHKLSITLDGQHIVRSPFSMTIQSNDIKVEELRVHNNDLIWDSDIALMWEQKHVAVGSAKAAADYLSQRGGGSTQVVSIAEALLESEDRFGHYIQRKKTMSLHSRIANLAEFYTPSTRIRRPTAGSRGSAR</sequence>
<evidence type="ECO:0000313" key="3">
    <source>
        <dbReference type="EMBL" id="WZN66121.1"/>
    </source>
</evidence>
<dbReference type="EMBL" id="CP151514">
    <property type="protein sequence ID" value="WZN66121.1"/>
    <property type="molecule type" value="Genomic_DNA"/>
</dbReference>
<dbReference type="GO" id="GO:0030036">
    <property type="term" value="P:actin cytoskeleton organization"/>
    <property type="evidence" value="ECO:0007669"/>
    <property type="project" value="InterPro"/>
</dbReference>
<dbReference type="Proteomes" id="UP001472866">
    <property type="component" value="Chromosome 14"/>
</dbReference>
<feature type="repeat" description="Filamin" evidence="2">
    <location>
        <begin position="608"/>
        <end position="647"/>
    </location>
</feature>
<dbReference type="InterPro" id="IPR044801">
    <property type="entry name" value="Filamin"/>
</dbReference>
<dbReference type="GO" id="GO:0051015">
    <property type="term" value="F:actin filament binding"/>
    <property type="evidence" value="ECO:0007669"/>
    <property type="project" value="InterPro"/>
</dbReference>
<keyword evidence="4" id="KW-1185">Reference proteome</keyword>
<gene>
    <name evidence="3" type="ORF">HKI87_14g76840</name>
</gene>
<evidence type="ECO:0000256" key="2">
    <source>
        <dbReference type="PROSITE-ProRule" id="PRU00087"/>
    </source>
</evidence>
<dbReference type="SMART" id="SM00557">
    <property type="entry name" value="IG_FLMN"/>
    <property type="match status" value="2"/>
</dbReference>
<name>A0AAX4PJT7_9CHLO</name>
<dbReference type="AlphaFoldDB" id="A0AAX4PJT7"/>
<evidence type="ECO:0000256" key="1">
    <source>
        <dbReference type="ARBA" id="ARBA00022737"/>
    </source>
</evidence>
<feature type="repeat" description="Filamin" evidence="2">
    <location>
        <begin position="890"/>
        <end position="989"/>
    </location>
</feature>
<feature type="repeat" description="Filamin" evidence="2">
    <location>
        <begin position="782"/>
        <end position="888"/>
    </location>
</feature>
<feature type="repeat" description="Filamin" evidence="2">
    <location>
        <begin position="720"/>
        <end position="770"/>
    </location>
</feature>
<dbReference type="PANTHER" id="PTHR38537:SF8">
    <property type="entry name" value="FILAMIN-A"/>
    <property type="match status" value="1"/>
</dbReference>
<dbReference type="Gene3D" id="2.60.40.10">
    <property type="entry name" value="Immunoglobulins"/>
    <property type="match status" value="8"/>
</dbReference>
<evidence type="ECO:0000313" key="4">
    <source>
        <dbReference type="Proteomes" id="UP001472866"/>
    </source>
</evidence>
<protein>
    <submittedName>
        <fullName evidence="3">Uncharacterized protein</fullName>
    </submittedName>
</protein>
<dbReference type="InterPro" id="IPR014756">
    <property type="entry name" value="Ig_E-set"/>
</dbReference>
<feature type="repeat" description="Filamin" evidence="2">
    <location>
        <begin position="1024"/>
        <end position="1129"/>
    </location>
</feature>
<dbReference type="Pfam" id="PF00630">
    <property type="entry name" value="Filamin"/>
    <property type="match status" value="4"/>
</dbReference>
<dbReference type="SUPFAM" id="SSF81296">
    <property type="entry name" value="E set domains"/>
    <property type="match status" value="6"/>
</dbReference>
<dbReference type="InterPro" id="IPR013783">
    <property type="entry name" value="Ig-like_fold"/>
</dbReference>
<organism evidence="3 4">
    <name type="scientific">Chloropicon roscoffensis</name>
    <dbReference type="NCBI Taxonomy" id="1461544"/>
    <lineage>
        <taxon>Eukaryota</taxon>
        <taxon>Viridiplantae</taxon>
        <taxon>Chlorophyta</taxon>
        <taxon>Chloropicophyceae</taxon>
        <taxon>Chloropicales</taxon>
        <taxon>Chloropicaceae</taxon>
        <taxon>Chloropicon</taxon>
    </lineage>
</organism>
<dbReference type="InterPro" id="IPR001298">
    <property type="entry name" value="Filamin/ABP280_rpt"/>
</dbReference>
<dbReference type="PROSITE" id="PS50194">
    <property type="entry name" value="FILAMIN_REPEAT"/>
    <property type="match status" value="7"/>
</dbReference>
<dbReference type="InterPro" id="IPR017868">
    <property type="entry name" value="Filamin/ABP280_repeat-like"/>
</dbReference>
<dbReference type="PANTHER" id="PTHR38537">
    <property type="entry name" value="JITTERBUG, ISOFORM N"/>
    <property type="match status" value="1"/>
</dbReference>
<feature type="repeat" description="Filamin" evidence="2">
    <location>
        <begin position="482"/>
        <end position="529"/>
    </location>
</feature>
<proteinExistence type="predicted"/>
<keyword evidence="1" id="KW-0677">Repeat</keyword>
<feature type="repeat" description="Filamin" evidence="2">
    <location>
        <begin position="238"/>
        <end position="293"/>
    </location>
</feature>
<reference evidence="3 4" key="1">
    <citation type="submission" date="2024-03" db="EMBL/GenBank/DDBJ databases">
        <title>Complete genome sequence of the green alga Chloropicon roscoffensis RCC1871.</title>
        <authorList>
            <person name="Lemieux C."/>
            <person name="Pombert J.-F."/>
            <person name="Otis C."/>
            <person name="Turmel M."/>
        </authorList>
    </citation>
    <scope>NUCLEOTIDE SEQUENCE [LARGE SCALE GENOMIC DNA]</scope>
    <source>
        <strain evidence="3 4">RCC1871</strain>
    </source>
</reference>
<accession>A0AAX4PJT7</accession>